<dbReference type="Pfam" id="PF02493">
    <property type="entry name" value="MORN"/>
    <property type="match status" value="8"/>
</dbReference>
<gene>
    <name evidence="3" type="ORF">H920_06813</name>
</gene>
<accession>A0A091DL29</accession>
<dbReference type="EMBL" id="KN122247">
    <property type="protein sequence ID" value="KFO31772.1"/>
    <property type="molecule type" value="Genomic_DNA"/>
</dbReference>
<keyword evidence="1" id="KW-0677">Repeat</keyword>
<evidence type="ECO:0000313" key="4">
    <source>
        <dbReference type="Proteomes" id="UP000028990"/>
    </source>
</evidence>
<sequence length="397" mass="43353">MSPKSTMSGNKTLYTDAPQLSSLAGSPGHRPLCPPGYGVYIYPNSFFQYEGEWKGGKKHGRGKLLFKDGSYYEGDFVDGEITGQGCQHWACSGNTYSGQFVLGEPQGHGIITYRAGGRYEGELCCGLREGQGILVDPDGQVYQGSFHDNKRHGWGQMLFKNGDKYEGDWIRDGRQGHGVLRCADGSTYEVPLPPDGQWHSDVFSGLGSLAHYSGVTYCGLWINGHPTAPATKILILGPEVLRVARGCAFTLHVQLLRDNGETADCESGRVLRISAGVRHVQLPGLSEISFFKAEEGHEEKPFETPFWGPGLPWNVLGPVHHHSRESPALHWIVGLSMARVTPPVTFALSLAGVDLRPCSWSVELAPQNVRTDLVDTQHPQAHTSEPRGLCRQGTVSS</sequence>
<reference evidence="3 4" key="1">
    <citation type="submission" date="2013-11" db="EMBL/GenBank/DDBJ databases">
        <title>The Damaraland mole rat (Fukomys damarensis) genome and evolution of African mole rats.</title>
        <authorList>
            <person name="Gladyshev V.N."/>
            <person name="Fang X."/>
        </authorList>
    </citation>
    <scope>NUCLEOTIDE SEQUENCE [LARGE SCALE GENOMIC DNA]</scope>
    <source>
        <tissue evidence="3">Liver</tissue>
    </source>
</reference>
<dbReference type="PANTHER" id="PTHR23084">
    <property type="entry name" value="PHOSPHATIDYLINOSITOL-4-PHOSPHATE 5-KINASE RELATED"/>
    <property type="match status" value="1"/>
</dbReference>
<dbReference type="eggNOG" id="KOG0231">
    <property type="taxonomic scope" value="Eukaryota"/>
</dbReference>
<dbReference type="Gene3D" id="2.20.110.10">
    <property type="entry name" value="Histone H3 K4-specific methyltransferase SET7/9 N-terminal domain"/>
    <property type="match status" value="3"/>
</dbReference>
<proteinExistence type="predicted"/>
<dbReference type="SMART" id="SM00698">
    <property type="entry name" value="MORN"/>
    <property type="match status" value="6"/>
</dbReference>
<dbReference type="PANTHER" id="PTHR23084:SF263">
    <property type="entry name" value="MORN REPEAT-CONTAINING PROTEIN 1"/>
    <property type="match status" value="1"/>
</dbReference>
<dbReference type="AlphaFoldDB" id="A0A091DL29"/>
<evidence type="ECO:0000256" key="2">
    <source>
        <dbReference type="SAM" id="MobiDB-lite"/>
    </source>
</evidence>
<feature type="region of interest" description="Disordered" evidence="2">
    <location>
        <begin position="375"/>
        <end position="397"/>
    </location>
</feature>
<evidence type="ECO:0000313" key="3">
    <source>
        <dbReference type="EMBL" id="KFO31772.1"/>
    </source>
</evidence>
<organism evidence="3 4">
    <name type="scientific">Fukomys damarensis</name>
    <name type="common">Damaraland mole rat</name>
    <name type="synonym">Cryptomys damarensis</name>
    <dbReference type="NCBI Taxonomy" id="885580"/>
    <lineage>
        <taxon>Eukaryota</taxon>
        <taxon>Metazoa</taxon>
        <taxon>Chordata</taxon>
        <taxon>Craniata</taxon>
        <taxon>Vertebrata</taxon>
        <taxon>Euteleostomi</taxon>
        <taxon>Mammalia</taxon>
        <taxon>Eutheria</taxon>
        <taxon>Euarchontoglires</taxon>
        <taxon>Glires</taxon>
        <taxon>Rodentia</taxon>
        <taxon>Hystricomorpha</taxon>
        <taxon>Bathyergidae</taxon>
        <taxon>Fukomys</taxon>
    </lineage>
</organism>
<keyword evidence="4" id="KW-1185">Reference proteome</keyword>
<dbReference type="FunFam" id="2.20.110.10:FF:000002">
    <property type="entry name" value="Phosphatidylinositol 4-phosphate 5-kinase 8"/>
    <property type="match status" value="1"/>
</dbReference>
<dbReference type="Proteomes" id="UP000028990">
    <property type="component" value="Unassembled WGS sequence"/>
</dbReference>
<dbReference type="SUPFAM" id="SSF82185">
    <property type="entry name" value="Histone H3 K4-specific methyltransferase SET7/9 N-terminal domain"/>
    <property type="match status" value="2"/>
</dbReference>
<protein>
    <submittedName>
        <fullName evidence="3">MORN repeat-containing protein 1</fullName>
    </submittedName>
</protein>
<dbReference type="InterPro" id="IPR003409">
    <property type="entry name" value="MORN"/>
</dbReference>
<evidence type="ECO:0000256" key="1">
    <source>
        <dbReference type="ARBA" id="ARBA00022737"/>
    </source>
</evidence>
<name>A0A091DL29_FUKDA</name>